<name>A0ACA9QAH2_9GLOM</name>
<keyword evidence="2" id="KW-1185">Reference proteome</keyword>
<evidence type="ECO:0000313" key="1">
    <source>
        <dbReference type="EMBL" id="CAG8743403.1"/>
    </source>
</evidence>
<protein>
    <submittedName>
        <fullName evidence="1">25731_t:CDS:1</fullName>
    </submittedName>
</protein>
<dbReference type="Proteomes" id="UP000789920">
    <property type="component" value="Unassembled WGS sequence"/>
</dbReference>
<feature type="non-terminal residue" evidence="1">
    <location>
        <position position="1"/>
    </location>
</feature>
<proteinExistence type="predicted"/>
<reference evidence="1" key="1">
    <citation type="submission" date="2021-06" db="EMBL/GenBank/DDBJ databases">
        <authorList>
            <person name="Kallberg Y."/>
            <person name="Tangrot J."/>
            <person name="Rosling A."/>
        </authorList>
    </citation>
    <scope>NUCLEOTIDE SEQUENCE</scope>
    <source>
        <strain evidence="1">MA461A</strain>
    </source>
</reference>
<accession>A0ACA9QAH2</accession>
<feature type="non-terminal residue" evidence="1">
    <location>
        <position position="177"/>
    </location>
</feature>
<evidence type="ECO:0000313" key="2">
    <source>
        <dbReference type="Proteomes" id="UP000789920"/>
    </source>
</evidence>
<organism evidence="1 2">
    <name type="scientific">Racocetra persica</name>
    <dbReference type="NCBI Taxonomy" id="160502"/>
    <lineage>
        <taxon>Eukaryota</taxon>
        <taxon>Fungi</taxon>
        <taxon>Fungi incertae sedis</taxon>
        <taxon>Mucoromycota</taxon>
        <taxon>Glomeromycotina</taxon>
        <taxon>Glomeromycetes</taxon>
        <taxon>Diversisporales</taxon>
        <taxon>Gigasporaceae</taxon>
        <taxon>Racocetra</taxon>
    </lineage>
</organism>
<gene>
    <name evidence="1" type="ORF">RPERSI_LOCUS13394</name>
</gene>
<sequence>TKRRPDIGENEVANGQSNPTKLLYCSDWTPIPEAISDRPSENNDQVLEVISNTGNALSEDNGEIPEKVLNNVSLENSESLVVVIDAAAPDNDVESPGAVSYADNYGEGTYTVITPSVTIGHFNEEILYWPSYESTYKKIKNEKKWYLSSGRSIEDVLYAYASQLNYKQPAHSFIVDT</sequence>
<comment type="caution">
    <text evidence="1">The sequence shown here is derived from an EMBL/GenBank/DDBJ whole genome shotgun (WGS) entry which is preliminary data.</text>
</comment>
<dbReference type="EMBL" id="CAJVQC010029706">
    <property type="protein sequence ID" value="CAG8743403.1"/>
    <property type="molecule type" value="Genomic_DNA"/>
</dbReference>